<evidence type="ECO:0000313" key="2">
    <source>
        <dbReference type="EMBL" id="KAF4032348.1"/>
    </source>
</evidence>
<protein>
    <submittedName>
        <fullName evidence="2">Helicase associated domain-containing protein</fullName>
    </submittedName>
</protein>
<dbReference type="Pfam" id="PF03457">
    <property type="entry name" value="HA"/>
    <property type="match status" value="2"/>
</dbReference>
<proteinExistence type="predicted"/>
<sequence length="506" mass="57489">MISIVLWRGRKAALQVPRKGHSSLLFRCLSVVPLKGKDGSEEDANFSITNRWGKQFLPALRAYKELKGDTLVPIAFVIPTGDDHWPRETWGYSLGRGVTHIRSRLTSDESHKLPPSLVRELEELDLAQNASQYRWDNAILPALRCFYGVYGHSDVPGLFVVPRGDSKWPKASWGLALGAITNHIRLGNTYVTQVAASMEELKGMDLCLAAIVDRNWTEKILPSLATYQQEFGHCLVKISFIVPSQAPWPEKAWGMLLGKTVNPIRSRLSYSRHALRDAKILKSLDFVWDVDEYVWTERIVPALKAYVAQNGHCLVPGRFVVPSHDPWPKKAWGMKLGQTVSNIRLRYNYRRLVLRDKEILTSLEFTWNVKDYVWTERFVPALKVYVAQNGHCLVPASFVVPSHDPWPKKAWGVKLGEILKRIRSARSYFSHFGRNAEVLESLGLSLQLTPKGYENRVSPLLETYASIKGSRDIPDNFVIPPEDPWPETVWGVRLGLIVARNTHHFS</sequence>
<dbReference type="InterPro" id="IPR005114">
    <property type="entry name" value="Helicase_assoc"/>
</dbReference>
<feature type="domain" description="Helicase-associated" evidence="1">
    <location>
        <begin position="371"/>
        <end position="443"/>
    </location>
</feature>
<accession>A0A833SEN1</accession>
<dbReference type="PANTHER" id="PTHR37066:SF1">
    <property type="entry name" value="LNS2_PITP DOMAIN-CONTAINING PROTEIN"/>
    <property type="match status" value="1"/>
</dbReference>
<dbReference type="AlphaFoldDB" id="A0A833SEN1"/>
<keyword evidence="3" id="KW-1185">Reference proteome</keyword>
<name>A0A833SEN1_PHYIN</name>
<dbReference type="PANTHER" id="PTHR37066">
    <property type="entry name" value="HELICASE-ASSOCIATED"/>
    <property type="match status" value="1"/>
</dbReference>
<feature type="domain" description="Helicase-associated" evidence="1">
    <location>
        <begin position="293"/>
        <end position="365"/>
    </location>
</feature>
<organism evidence="2 3">
    <name type="scientific">Phytophthora infestans</name>
    <name type="common">Potato late blight agent</name>
    <name type="synonym">Botrytis infestans</name>
    <dbReference type="NCBI Taxonomy" id="4787"/>
    <lineage>
        <taxon>Eukaryota</taxon>
        <taxon>Sar</taxon>
        <taxon>Stramenopiles</taxon>
        <taxon>Oomycota</taxon>
        <taxon>Peronosporomycetes</taxon>
        <taxon>Peronosporales</taxon>
        <taxon>Peronosporaceae</taxon>
        <taxon>Phytophthora</taxon>
    </lineage>
</organism>
<evidence type="ECO:0000259" key="1">
    <source>
        <dbReference type="Pfam" id="PF03457"/>
    </source>
</evidence>
<dbReference type="EMBL" id="WSZM01000494">
    <property type="protein sequence ID" value="KAF4032348.1"/>
    <property type="molecule type" value="Genomic_DNA"/>
</dbReference>
<evidence type="ECO:0000313" key="3">
    <source>
        <dbReference type="Proteomes" id="UP000602510"/>
    </source>
</evidence>
<comment type="caution">
    <text evidence="2">The sequence shown here is derived from an EMBL/GenBank/DDBJ whole genome shotgun (WGS) entry which is preliminary data.</text>
</comment>
<dbReference type="Proteomes" id="UP000602510">
    <property type="component" value="Unassembled WGS sequence"/>
</dbReference>
<reference evidence="2" key="1">
    <citation type="submission" date="2020-04" db="EMBL/GenBank/DDBJ databases">
        <title>Hybrid Assembly of Korean Phytophthora infestans isolates.</title>
        <authorList>
            <person name="Prokchorchik M."/>
            <person name="Lee Y."/>
            <person name="Seo J."/>
            <person name="Cho J.-H."/>
            <person name="Park Y.-E."/>
            <person name="Jang D.-C."/>
            <person name="Im J.-S."/>
            <person name="Choi J.-G."/>
            <person name="Park H.-J."/>
            <person name="Lee G.-B."/>
            <person name="Lee Y.-G."/>
            <person name="Hong S.-Y."/>
            <person name="Cho K."/>
            <person name="Sohn K.H."/>
        </authorList>
    </citation>
    <scope>NUCLEOTIDE SEQUENCE</scope>
    <source>
        <strain evidence="2">KR_1_A1</strain>
    </source>
</reference>
<gene>
    <name evidence="2" type="ORF">GN244_ATG15752</name>
</gene>